<dbReference type="PANTHER" id="PTHR34236">
    <property type="entry name" value="DIMETHYL SULFOXIDE REDUCTASE TRANSCRIPTIONAL ACTIVATOR"/>
    <property type="match status" value="1"/>
</dbReference>
<dbReference type="InterPro" id="IPR007050">
    <property type="entry name" value="HTH_bacterioopsin"/>
</dbReference>
<protein>
    <submittedName>
        <fullName evidence="4">Helix-turn-helix domain-containing protein</fullName>
    </submittedName>
</protein>
<dbReference type="EMBL" id="JBHSJG010000028">
    <property type="protein sequence ID" value="MFC4987599.1"/>
    <property type="molecule type" value="Genomic_DNA"/>
</dbReference>
<keyword evidence="1" id="KW-0805">Transcription regulation</keyword>
<keyword evidence="2" id="KW-0804">Transcription</keyword>
<dbReference type="PANTHER" id="PTHR34236:SF1">
    <property type="entry name" value="DIMETHYL SULFOXIDE REDUCTASE TRANSCRIPTIONAL ACTIVATOR"/>
    <property type="match status" value="1"/>
</dbReference>
<evidence type="ECO:0000313" key="5">
    <source>
        <dbReference type="Proteomes" id="UP001595925"/>
    </source>
</evidence>
<evidence type="ECO:0000256" key="1">
    <source>
        <dbReference type="ARBA" id="ARBA00023015"/>
    </source>
</evidence>
<comment type="caution">
    <text evidence="4">The sequence shown here is derived from an EMBL/GenBank/DDBJ whole genome shotgun (WGS) entry which is preliminary data.</text>
</comment>
<keyword evidence="5" id="KW-1185">Reference proteome</keyword>
<dbReference type="Proteomes" id="UP001595925">
    <property type="component" value="Unassembled WGS sequence"/>
</dbReference>
<proteinExistence type="predicted"/>
<reference evidence="4 5" key="1">
    <citation type="journal article" date="2019" name="Int. J. Syst. Evol. Microbiol.">
        <title>The Global Catalogue of Microorganisms (GCM) 10K type strain sequencing project: providing services to taxonomists for standard genome sequencing and annotation.</title>
        <authorList>
            <consortium name="The Broad Institute Genomics Platform"/>
            <consortium name="The Broad Institute Genome Sequencing Center for Infectious Disease"/>
            <person name="Wu L."/>
            <person name="Ma J."/>
        </authorList>
    </citation>
    <scope>NUCLEOTIDE SEQUENCE [LARGE SCALE GENOMIC DNA]</scope>
    <source>
        <strain evidence="4 5">CGMCC 1.15824</strain>
    </source>
</reference>
<name>A0ABD5QDB6_9EURY</name>
<evidence type="ECO:0000313" key="4">
    <source>
        <dbReference type="EMBL" id="MFC4987599.1"/>
    </source>
</evidence>
<dbReference type="Pfam" id="PF04967">
    <property type="entry name" value="HTH_10"/>
    <property type="match status" value="1"/>
</dbReference>
<evidence type="ECO:0000256" key="2">
    <source>
        <dbReference type="ARBA" id="ARBA00023163"/>
    </source>
</evidence>
<dbReference type="AlphaFoldDB" id="A0ABD5QDB6"/>
<gene>
    <name evidence="4" type="ORF">ACFPFO_07455</name>
</gene>
<dbReference type="RefSeq" id="WP_224828092.1">
    <property type="nucleotide sequence ID" value="NZ_JAIVEF010000004.1"/>
</dbReference>
<accession>A0ABD5QDB6</accession>
<feature type="domain" description="HTH bat-type" evidence="3">
    <location>
        <begin position="72"/>
        <end position="120"/>
    </location>
</feature>
<sequence>MVTTVLDLLTVEESTITSAHATSGGWTLRLLFPTREAVSQTHDHYQDHGIGFEIHRVYAIKEDRNGRFGLIENQYEMMIAAFDGGYYDIPRGAALEELANEFDVSHQAASECLRRAHTSLGACHRMHLIASRSPDRFLARSW</sequence>
<evidence type="ECO:0000259" key="3">
    <source>
        <dbReference type="Pfam" id="PF04967"/>
    </source>
</evidence>
<organism evidence="4 5">
    <name type="scientific">Saliphagus infecundisoli</name>
    <dbReference type="NCBI Taxonomy" id="1849069"/>
    <lineage>
        <taxon>Archaea</taxon>
        <taxon>Methanobacteriati</taxon>
        <taxon>Methanobacteriota</taxon>
        <taxon>Stenosarchaea group</taxon>
        <taxon>Halobacteria</taxon>
        <taxon>Halobacteriales</taxon>
        <taxon>Natrialbaceae</taxon>
        <taxon>Saliphagus</taxon>
    </lineage>
</organism>